<feature type="transmembrane region" description="Helical" evidence="7">
    <location>
        <begin position="291"/>
        <end position="311"/>
    </location>
</feature>
<feature type="transmembrane region" description="Helical" evidence="7">
    <location>
        <begin position="412"/>
        <end position="436"/>
    </location>
</feature>
<feature type="transmembrane region" description="Helical" evidence="7">
    <location>
        <begin position="356"/>
        <end position="373"/>
    </location>
</feature>
<feature type="transmembrane region" description="Helical" evidence="7">
    <location>
        <begin position="379"/>
        <end position="400"/>
    </location>
</feature>
<dbReference type="EMBL" id="LMTZ01000132">
    <property type="protein sequence ID" value="KST63784.1"/>
    <property type="molecule type" value="Genomic_DNA"/>
</dbReference>
<sequence length="482" mass="52140">MTKTNSTRIVKASLWMTISFALSKVAQLISQIILARLLSPKDFGIWAMVLIVSNFSILFRDVAIAQVLVQRGLDDKKIVNTVYSLGVNISIGLFLVQAIAGFPLSHFFGVSIVFPLTVLSAAVFLIGAGAGSHTAVMQRQMKFTQLAICDSVASFARVGGAITCAVMGGGVWSFAVGELAMGLADNLLKQSFSGYRFTYRFRLDPSAVKEVRKFIAGILGSKFAVQINTNSDNLIIGRTLGTQALGYYNLAYQLAMMPVYALSQVNRVVFAALSQKDNAGQKVFLAKVLELYAVLSAPIYGVGLAIAPWVIPLVFGSEWVETVRLFQIVLIFAYTRGFMSILGTTLLALDKPLKIAIIDWVLVPVSISSYLFGANLAGIQGVAIAVALVMGVGATIWFLFATCRAAGWNLGLLIQPILLPTVAMSIGLMLIFAIPFPESLRPFLQLVILILIYGTTLSIFSKGRIPTMLINLIKISMNKSNK</sequence>
<keyword evidence="4 7" id="KW-0812">Transmembrane</keyword>
<comment type="subcellular location">
    <subcellularLocation>
        <location evidence="1">Cell membrane</location>
        <topology evidence="1">Multi-pass membrane protein</topology>
    </subcellularLocation>
</comment>
<evidence type="ECO:0000256" key="3">
    <source>
        <dbReference type="ARBA" id="ARBA00022475"/>
    </source>
</evidence>
<comment type="caution">
    <text evidence="8">The sequence shown here is derived from an EMBL/GenBank/DDBJ whole genome shotgun (WGS) entry which is preliminary data.</text>
</comment>
<comment type="similarity">
    <text evidence="2">Belongs to the polysaccharide synthase family.</text>
</comment>
<evidence type="ECO:0000313" key="9">
    <source>
        <dbReference type="EMBL" id="KST63784.1"/>
    </source>
</evidence>
<dbReference type="Proteomes" id="UP000053372">
    <property type="component" value="Unassembled WGS sequence"/>
</dbReference>
<organism evidence="8 10">
    <name type="scientific">Mastigocoleus testarum BC008</name>
    <dbReference type="NCBI Taxonomy" id="371196"/>
    <lineage>
        <taxon>Bacteria</taxon>
        <taxon>Bacillati</taxon>
        <taxon>Cyanobacteriota</taxon>
        <taxon>Cyanophyceae</taxon>
        <taxon>Nostocales</taxon>
        <taxon>Hapalosiphonaceae</taxon>
        <taxon>Mastigocoleus</taxon>
    </lineage>
</organism>
<keyword evidence="5 7" id="KW-1133">Transmembrane helix</keyword>
<evidence type="ECO:0000256" key="5">
    <source>
        <dbReference type="ARBA" id="ARBA00022989"/>
    </source>
</evidence>
<protein>
    <submittedName>
        <fullName evidence="8">Polysaccharide biosynthesis protein</fullName>
    </submittedName>
</protein>
<dbReference type="InterPro" id="IPR050833">
    <property type="entry name" value="Poly_Biosynth_Transport"/>
</dbReference>
<feature type="transmembrane region" description="Helical" evidence="7">
    <location>
        <begin position="12"/>
        <end position="33"/>
    </location>
</feature>
<evidence type="ECO:0000256" key="7">
    <source>
        <dbReference type="SAM" id="Phobius"/>
    </source>
</evidence>
<feature type="transmembrane region" description="Helical" evidence="7">
    <location>
        <begin position="81"/>
        <end position="100"/>
    </location>
</feature>
<feature type="transmembrane region" description="Helical" evidence="7">
    <location>
        <begin position="442"/>
        <end position="460"/>
    </location>
</feature>
<keyword evidence="3" id="KW-1003">Cell membrane</keyword>
<dbReference type="OrthoDB" id="9770347at2"/>
<feature type="transmembrane region" description="Helical" evidence="7">
    <location>
        <begin position="45"/>
        <end position="69"/>
    </location>
</feature>
<dbReference type="Pfam" id="PF13440">
    <property type="entry name" value="Polysacc_synt_3"/>
    <property type="match status" value="1"/>
</dbReference>
<keyword evidence="10" id="KW-1185">Reference proteome</keyword>
<evidence type="ECO:0000256" key="1">
    <source>
        <dbReference type="ARBA" id="ARBA00004651"/>
    </source>
</evidence>
<evidence type="ECO:0000256" key="6">
    <source>
        <dbReference type="ARBA" id="ARBA00023136"/>
    </source>
</evidence>
<dbReference type="PANTHER" id="PTHR30250">
    <property type="entry name" value="PST FAMILY PREDICTED COLANIC ACID TRANSPORTER"/>
    <property type="match status" value="1"/>
</dbReference>
<evidence type="ECO:0000256" key="2">
    <source>
        <dbReference type="ARBA" id="ARBA00007430"/>
    </source>
</evidence>
<feature type="transmembrane region" description="Helical" evidence="7">
    <location>
        <begin position="106"/>
        <end position="131"/>
    </location>
</feature>
<evidence type="ECO:0000313" key="8">
    <source>
        <dbReference type="EMBL" id="KST63674.1"/>
    </source>
</evidence>
<evidence type="ECO:0000256" key="4">
    <source>
        <dbReference type="ARBA" id="ARBA00022692"/>
    </source>
</evidence>
<proteinExistence type="inferred from homology"/>
<evidence type="ECO:0000313" key="10">
    <source>
        <dbReference type="Proteomes" id="UP000053372"/>
    </source>
</evidence>
<dbReference type="RefSeq" id="WP_027842789.1">
    <property type="nucleotide sequence ID" value="NZ_LMTZ01000132.1"/>
</dbReference>
<dbReference type="PANTHER" id="PTHR30250:SF10">
    <property type="entry name" value="LIPOPOLYSACCHARIDE BIOSYNTHESIS PROTEIN WZXC"/>
    <property type="match status" value="1"/>
</dbReference>
<feature type="transmembrane region" description="Helical" evidence="7">
    <location>
        <begin position="323"/>
        <end position="349"/>
    </location>
</feature>
<reference evidence="8 10" key="1">
    <citation type="journal article" date="2015" name="Genome Announc.">
        <title>Draft Genome of the Euendolithic (true boring) Cyanobacterium Mastigocoleus testarum strain BC008.</title>
        <authorList>
            <person name="Guida B.S."/>
            <person name="Garcia-Pichel F."/>
        </authorList>
    </citation>
    <scope>NUCLEOTIDE SEQUENCE [LARGE SCALE GENOMIC DNA]</scope>
    <source>
        <strain evidence="8 10">BC008</strain>
    </source>
</reference>
<accession>A0A0V7ZGD9</accession>
<dbReference type="AlphaFoldDB" id="A0A0V7ZGD9"/>
<keyword evidence="6 7" id="KW-0472">Membrane</keyword>
<gene>
    <name evidence="8" type="ORF">BC008_14550</name>
    <name evidence="9" type="ORF">BC008_15125</name>
</gene>
<dbReference type="EMBL" id="LMTZ01000134">
    <property type="protein sequence ID" value="KST63674.1"/>
    <property type="molecule type" value="Genomic_DNA"/>
</dbReference>
<dbReference type="GO" id="GO:0005886">
    <property type="term" value="C:plasma membrane"/>
    <property type="evidence" value="ECO:0007669"/>
    <property type="project" value="UniProtKB-SubCell"/>
</dbReference>
<name>A0A0V7ZGD9_9CYAN</name>